<comment type="caution">
    <text evidence="6">Lacks conserved residue(s) required for the propagation of feature annotation.</text>
</comment>
<dbReference type="CDD" id="cd00057">
    <property type="entry name" value="FA58C"/>
    <property type="match status" value="2"/>
</dbReference>
<dbReference type="SUPFAM" id="SSF57196">
    <property type="entry name" value="EGF/Laminin"/>
    <property type="match status" value="1"/>
</dbReference>
<dbReference type="InterPro" id="IPR036772">
    <property type="entry name" value="SRCR-like_dom_sf"/>
</dbReference>
<dbReference type="EnsemblMetazoa" id="XM_030986299">
    <property type="protein sequence ID" value="XP_030842159"/>
    <property type="gene ID" value="LOC115924250"/>
</dbReference>
<dbReference type="Gene3D" id="2.60.120.260">
    <property type="entry name" value="Galactose-binding domain-like"/>
    <property type="match status" value="2"/>
</dbReference>
<dbReference type="Gene3D" id="3.10.250.10">
    <property type="entry name" value="SRCR-like domain"/>
    <property type="match status" value="1"/>
</dbReference>
<keyword evidence="4 6" id="KW-1015">Disulfide bond</keyword>
<evidence type="ECO:0000256" key="5">
    <source>
        <dbReference type="PROSITE-ProRule" id="PRU00076"/>
    </source>
</evidence>
<dbReference type="GeneID" id="115924250"/>
<organism evidence="10 11">
    <name type="scientific">Strongylocentrotus purpuratus</name>
    <name type="common">Purple sea urchin</name>
    <dbReference type="NCBI Taxonomy" id="7668"/>
    <lineage>
        <taxon>Eukaryota</taxon>
        <taxon>Metazoa</taxon>
        <taxon>Echinodermata</taxon>
        <taxon>Eleutherozoa</taxon>
        <taxon>Echinozoa</taxon>
        <taxon>Echinoidea</taxon>
        <taxon>Euechinoidea</taxon>
        <taxon>Echinacea</taxon>
        <taxon>Camarodonta</taxon>
        <taxon>Echinidea</taxon>
        <taxon>Strongylocentrotidae</taxon>
        <taxon>Strongylocentrotus</taxon>
    </lineage>
</organism>
<dbReference type="SMART" id="SM00231">
    <property type="entry name" value="FA58C"/>
    <property type="match status" value="2"/>
</dbReference>
<evidence type="ECO:0000259" key="9">
    <source>
        <dbReference type="PROSITE" id="PS50287"/>
    </source>
</evidence>
<dbReference type="GO" id="GO:0016020">
    <property type="term" value="C:membrane"/>
    <property type="evidence" value="ECO:0007669"/>
    <property type="project" value="InterPro"/>
</dbReference>
<feature type="domain" description="F5/8 type C" evidence="7">
    <location>
        <begin position="288"/>
        <end position="437"/>
    </location>
</feature>
<dbReference type="OrthoDB" id="6071166at2759"/>
<evidence type="ECO:0000256" key="1">
    <source>
        <dbReference type="ARBA" id="ARBA00022536"/>
    </source>
</evidence>
<dbReference type="Gene3D" id="2.10.25.10">
    <property type="entry name" value="Laminin"/>
    <property type="match status" value="1"/>
</dbReference>
<dbReference type="InterPro" id="IPR000742">
    <property type="entry name" value="EGF"/>
</dbReference>
<sequence length="614" mass="67601">MGFQRSNSIMSDHGEQGWTSTIKTHPWTTNFLIVKMIVFCNRICGIACDGGRTPSSMGAILKLVAAIAVVVIGVQTVRVSGEVCPHVTIICPLTTLESGETVQFIPKLMQPGQKWLISGLPANLRIPDGVRRYYCTEPACRSNPCFNGGNCKETDAGFTCLCLGGYRGERCADITIYSLKLLGEKVNEGTLSLASRSSPNTYVLVHQDHWNRKLSQLACQYLGFEGVFATLSGPLYESSSVDAQAEAESVICPPNATNITDCWYSETRVGRINESEIISIVCCPVNQCNITGHPLGLESGALPDSALSTSSCNSSLVCSSFGRLNSVRAWLPAISDQYSWIQVHFESSYIVTAITTQGLNDDDQWVTSYTFSSSLDTMTWTDYLNVYSGSVEIFPGNYDRGYVTHTLARPVVGRSFRIHPKTNYDDCVSLRMELYGYGPLTDAIASLNLDAEFGCNPPVLGEGLGVEDGRIPDSNLTASSYLGAKFKAYDGRLNAVAGQGNYGVWAADHSDNDKWVKVELSEDTLVTGVITQGRDSSDRWVTSFQFSYSRDDRNWTFALEEHCGVRKTYAGNFDSNTHVTTLFPEPVTARYVRFHPKTFRFRTSMRFEVLGINT</sequence>
<name>A0A7M7NXW3_STRPU</name>
<evidence type="ECO:0000259" key="8">
    <source>
        <dbReference type="PROSITE" id="PS50026"/>
    </source>
</evidence>
<accession>A0A7M7NXW3</accession>
<evidence type="ECO:0000313" key="10">
    <source>
        <dbReference type="EnsemblMetazoa" id="XP_030842159"/>
    </source>
</evidence>
<feature type="domain" description="EGF-like" evidence="8">
    <location>
        <begin position="136"/>
        <end position="172"/>
    </location>
</feature>
<dbReference type="CDD" id="cd00054">
    <property type="entry name" value="EGF_CA"/>
    <property type="match status" value="1"/>
</dbReference>
<evidence type="ECO:0000259" key="7">
    <source>
        <dbReference type="PROSITE" id="PS50022"/>
    </source>
</evidence>
<dbReference type="PROSITE" id="PS50022">
    <property type="entry name" value="FA58C_3"/>
    <property type="match status" value="2"/>
</dbReference>
<dbReference type="KEGG" id="spu:115924250"/>
<evidence type="ECO:0000256" key="4">
    <source>
        <dbReference type="ARBA" id="ARBA00023157"/>
    </source>
</evidence>
<protein>
    <submittedName>
        <fullName evidence="10">Uncharacterized protein</fullName>
    </submittedName>
</protein>
<keyword evidence="3" id="KW-0677">Repeat</keyword>
<dbReference type="InParanoid" id="A0A7M7NXW3"/>
<proteinExistence type="predicted"/>
<dbReference type="FunFam" id="2.10.25.10:FF:000066">
    <property type="entry name" value="FAT atypical cadherin 4"/>
    <property type="match status" value="1"/>
</dbReference>
<dbReference type="RefSeq" id="XP_030842159.1">
    <property type="nucleotide sequence ID" value="XM_030986299.1"/>
</dbReference>
<dbReference type="SUPFAM" id="SSF56487">
    <property type="entry name" value="SRCR-like"/>
    <property type="match status" value="1"/>
</dbReference>
<reference evidence="10" key="2">
    <citation type="submission" date="2021-01" db="UniProtKB">
        <authorList>
            <consortium name="EnsemblMetazoa"/>
        </authorList>
    </citation>
    <scope>IDENTIFICATION</scope>
</reference>
<evidence type="ECO:0000313" key="11">
    <source>
        <dbReference type="Proteomes" id="UP000007110"/>
    </source>
</evidence>
<feature type="disulfide bond" evidence="6">
    <location>
        <begin position="252"/>
        <end position="262"/>
    </location>
</feature>
<evidence type="ECO:0000256" key="2">
    <source>
        <dbReference type="ARBA" id="ARBA00022729"/>
    </source>
</evidence>
<feature type="domain" description="SRCR" evidence="9">
    <location>
        <begin position="179"/>
        <end position="283"/>
    </location>
</feature>
<keyword evidence="11" id="KW-1185">Reference proteome</keyword>
<reference evidence="11" key="1">
    <citation type="submission" date="2015-02" db="EMBL/GenBank/DDBJ databases">
        <title>Genome sequencing for Strongylocentrotus purpuratus.</title>
        <authorList>
            <person name="Murali S."/>
            <person name="Liu Y."/>
            <person name="Vee V."/>
            <person name="English A."/>
            <person name="Wang M."/>
            <person name="Skinner E."/>
            <person name="Han Y."/>
            <person name="Muzny D.M."/>
            <person name="Worley K.C."/>
            <person name="Gibbs R.A."/>
        </authorList>
    </citation>
    <scope>NUCLEOTIDE SEQUENCE</scope>
</reference>
<dbReference type="SMART" id="SM00181">
    <property type="entry name" value="EGF"/>
    <property type="match status" value="1"/>
</dbReference>
<keyword evidence="2" id="KW-0732">Signal</keyword>
<dbReference type="InterPro" id="IPR008979">
    <property type="entry name" value="Galactose-bd-like_sf"/>
</dbReference>
<evidence type="ECO:0000256" key="3">
    <source>
        <dbReference type="ARBA" id="ARBA00022737"/>
    </source>
</evidence>
<dbReference type="Pfam" id="PF00008">
    <property type="entry name" value="EGF"/>
    <property type="match status" value="1"/>
</dbReference>
<dbReference type="PANTHER" id="PTHR24543:SF325">
    <property type="entry name" value="F5_8 TYPE C DOMAIN-CONTAINING PROTEIN"/>
    <property type="match status" value="1"/>
</dbReference>
<feature type="disulfide bond" evidence="5">
    <location>
        <begin position="162"/>
        <end position="171"/>
    </location>
</feature>
<dbReference type="Pfam" id="PF00754">
    <property type="entry name" value="F5_F8_type_C"/>
    <property type="match status" value="2"/>
</dbReference>
<dbReference type="PROSITE" id="PS50026">
    <property type="entry name" value="EGF_3"/>
    <property type="match status" value="1"/>
</dbReference>
<dbReference type="InterPro" id="IPR000421">
    <property type="entry name" value="FA58C"/>
</dbReference>
<dbReference type="Proteomes" id="UP000007110">
    <property type="component" value="Unassembled WGS sequence"/>
</dbReference>
<keyword evidence="1 5" id="KW-0245">EGF-like domain</keyword>
<dbReference type="SUPFAM" id="SSF49785">
    <property type="entry name" value="Galactose-binding domain-like"/>
    <property type="match status" value="2"/>
</dbReference>
<evidence type="ECO:0000256" key="6">
    <source>
        <dbReference type="PROSITE-ProRule" id="PRU00196"/>
    </source>
</evidence>
<feature type="domain" description="F5/8 type C" evidence="7">
    <location>
        <begin position="459"/>
        <end position="612"/>
    </location>
</feature>
<dbReference type="PROSITE" id="PS50287">
    <property type="entry name" value="SRCR_2"/>
    <property type="match status" value="1"/>
</dbReference>
<dbReference type="AlphaFoldDB" id="A0A7M7NXW3"/>
<dbReference type="PROSITE" id="PS00022">
    <property type="entry name" value="EGF_1"/>
    <property type="match status" value="1"/>
</dbReference>
<dbReference type="PROSITE" id="PS01186">
    <property type="entry name" value="EGF_2"/>
    <property type="match status" value="1"/>
</dbReference>
<dbReference type="InterPro" id="IPR001190">
    <property type="entry name" value="SRCR"/>
</dbReference>
<dbReference type="PANTHER" id="PTHR24543">
    <property type="entry name" value="MULTICOPPER OXIDASE-RELATED"/>
    <property type="match status" value="1"/>
</dbReference>